<evidence type="ECO:0000256" key="5">
    <source>
        <dbReference type="SAM" id="MobiDB-lite"/>
    </source>
</evidence>
<dbReference type="SUPFAM" id="SSF50729">
    <property type="entry name" value="PH domain-like"/>
    <property type="match status" value="1"/>
</dbReference>
<feature type="compositionally biased region" description="Polar residues" evidence="5">
    <location>
        <begin position="11"/>
        <end position="21"/>
    </location>
</feature>
<sequence>MPTLSPHRPSHTSLVRSSTFSAEKKKEKEKKSNLPFPLFPFFFRAPSCSSPFSESPAHIRRTLAAAAAAASHSPRWRGELSAPPSSSPPPPPPPLPPPPPPAGPSHQPLMAGPALDVPRAESARHHVRALNTQFASWVQSQLQNHPDELWEDGVKDYLSHASHIMEKFKDVVDWLRQNAAKSGIPSVSGSHRDQNNVVTPSESNRVTFRPDVNNGLPKLTTPPSFSASQNTDSQKLVLFSSSQTPASIGSASDQNKFPKLTTPASFSALQKTDLQKSVLFSTSQTLASAGSLSDQKVEDKKPPLRLDVNNGFARQAIPTIFSFSSMQSSSSQSSVQFSDSQAPLFPGSQNSTAFSNAEASVDADEETDMEQPSSPSVKKTEEKGVYVVHEAKCKVYVKPDNPTEKGWKDMGLGHLSIKCKEDVKKATRESKPTILIRNDVGKALLNALLYPGIKMNIQKNTIASIFHTSGGGQPSEGEPGNATVVARTYLLRLKNEEETTKLAAAIKDNAPSD</sequence>
<feature type="region of interest" description="Disordered" evidence="5">
    <location>
        <begin position="67"/>
        <end position="113"/>
    </location>
</feature>
<feature type="domain" description="RanBD1" evidence="6">
    <location>
        <begin position="369"/>
        <end position="509"/>
    </location>
</feature>
<keyword evidence="3" id="KW-0811">Translocation</keyword>
<keyword evidence="2" id="KW-0509">mRNA transport</keyword>
<keyword evidence="2" id="KW-0813">Transport</keyword>
<keyword evidence="4" id="KW-0653">Protein transport</keyword>
<dbReference type="InterPro" id="IPR011993">
    <property type="entry name" value="PH-like_dom_sf"/>
</dbReference>
<reference evidence="8" key="2">
    <citation type="submission" date="2025-08" db="UniProtKB">
        <authorList>
            <consortium name="RefSeq"/>
        </authorList>
    </citation>
    <scope>IDENTIFICATION</scope>
    <source>
        <tissue evidence="8">Leaf</tissue>
    </source>
</reference>
<organism evidence="7 8">
    <name type="scientific">Ananas comosus</name>
    <name type="common">Pineapple</name>
    <name type="synonym">Ananas ananas</name>
    <dbReference type="NCBI Taxonomy" id="4615"/>
    <lineage>
        <taxon>Eukaryota</taxon>
        <taxon>Viridiplantae</taxon>
        <taxon>Streptophyta</taxon>
        <taxon>Embryophyta</taxon>
        <taxon>Tracheophyta</taxon>
        <taxon>Spermatophyta</taxon>
        <taxon>Magnoliopsida</taxon>
        <taxon>Liliopsida</taxon>
        <taxon>Poales</taxon>
        <taxon>Bromeliaceae</taxon>
        <taxon>Bromelioideae</taxon>
        <taxon>Ananas</taxon>
    </lineage>
</organism>
<evidence type="ECO:0000256" key="1">
    <source>
        <dbReference type="ARBA" id="ARBA00004567"/>
    </source>
</evidence>
<feature type="compositionally biased region" description="Pro residues" evidence="5">
    <location>
        <begin position="85"/>
        <end position="103"/>
    </location>
</feature>
<reference evidence="7" key="1">
    <citation type="journal article" date="2015" name="Nat. Genet.">
        <title>The pineapple genome and the evolution of CAM photosynthesis.</title>
        <authorList>
            <person name="Ming R."/>
            <person name="VanBuren R."/>
            <person name="Wai C.M."/>
            <person name="Tang H."/>
            <person name="Schatz M.C."/>
            <person name="Bowers J.E."/>
            <person name="Lyons E."/>
            <person name="Wang M.L."/>
            <person name="Chen J."/>
            <person name="Biggers E."/>
            <person name="Zhang J."/>
            <person name="Huang L."/>
            <person name="Zhang L."/>
            <person name="Miao W."/>
            <person name="Zhang J."/>
            <person name="Ye Z."/>
            <person name="Miao C."/>
            <person name="Lin Z."/>
            <person name="Wang H."/>
            <person name="Zhou H."/>
            <person name="Yim W.C."/>
            <person name="Priest H.D."/>
            <person name="Zheng C."/>
            <person name="Woodhouse M."/>
            <person name="Edger P.P."/>
            <person name="Guyot R."/>
            <person name="Guo H.B."/>
            <person name="Guo H."/>
            <person name="Zheng G."/>
            <person name="Singh R."/>
            <person name="Sharma A."/>
            <person name="Min X."/>
            <person name="Zheng Y."/>
            <person name="Lee H."/>
            <person name="Gurtowski J."/>
            <person name="Sedlazeck F.J."/>
            <person name="Harkess A."/>
            <person name="McKain M.R."/>
            <person name="Liao Z."/>
            <person name="Fang J."/>
            <person name="Liu J."/>
            <person name="Zhang X."/>
            <person name="Zhang Q."/>
            <person name="Hu W."/>
            <person name="Qin Y."/>
            <person name="Wang K."/>
            <person name="Chen L.Y."/>
            <person name="Shirley N."/>
            <person name="Lin Y.R."/>
            <person name="Liu L.Y."/>
            <person name="Hernandez A.G."/>
            <person name="Wright C.L."/>
            <person name="Bulone V."/>
            <person name="Tuskan G.A."/>
            <person name="Heath K."/>
            <person name="Zee F."/>
            <person name="Moore P.H."/>
            <person name="Sunkar R."/>
            <person name="Leebens-Mack J.H."/>
            <person name="Mockler T."/>
            <person name="Bennetzen J.L."/>
            <person name="Freeling M."/>
            <person name="Sankoff D."/>
            <person name="Paterson A.H."/>
            <person name="Zhu X."/>
            <person name="Yang X."/>
            <person name="Smith J.A."/>
            <person name="Cushman J.C."/>
            <person name="Paull R.E."/>
            <person name="Yu Q."/>
        </authorList>
    </citation>
    <scope>NUCLEOTIDE SEQUENCE [LARGE SCALE GENOMIC DNA]</scope>
    <source>
        <strain evidence="7">cv. F153</strain>
    </source>
</reference>
<dbReference type="InterPro" id="IPR000156">
    <property type="entry name" value="Ran_bind_dom"/>
</dbReference>
<evidence type="ECO:0000313" key="7">
    <source>
        <dbReference type="Proteomes" id="UP000515123"/>
    </source>
</evidence>
<feature type="region of interest" description="Disordered" evidence="5">
    <location>
        <begin position="182"/>
        <end position="232"/>
    </location>
</feature>
<protein>
    <submittedName>
        <fullName evidence="8">Uncharacterized protein LOC109707332 isoform X1</fullName>
    </submittedName>
</protein>
<dbReference type="CDD" id="cd13170">
    <property type="entry name" value="RanBD_NUP50"/>
    <property type="match status" value="1"/>
</dbReference>
<dbReference type="InterPro" id="IPR045255">
    <property type="entry name" value="RanBP1-like"/>
</dbReference>
<feature type="compositionally biased region" description="Polar residues" evidence="5">
    <location>
        <begin position="347"/>
        <end position="358"/>
    </location>
</feature>
<dbReference type="SMART" id="SM00160">
    <property type="entry name" value="RanBD"/>
    <property type="match status" value="1"/>
</dbReference>
<feature type="compositionally biased region" description="Basic and acidic residues" evidence="5">
    <location>
        <begin position="22"/>
        <end position="31"/>
    </location>
</feature>
<dbReference type="GO" id="GO:0051028">
    <property type="term" value="P:mRNA transport"/>
    <property type="evidence" value="ECO:0007669"/>
    <property type="project" value="UniProtKB-KW"/>
</dbReference>
<dbReference type="GO" id="GO:0015031">
    <property type="term" value="P:protein transport"/>
    <property type="evidence" value="ECO:0007669"/>
    <property type="project" value="UniProtKB-KW"/>
</dbReference>
<dbReference type="Gene3D" id="2.30.29.30">
    <property type="entry name" value="Pleckstrin-homology domain (PH domain)/Phosphotyrosine-binding domain (PTB)"/>
    <property type="match status" value="1"/>
</dbReference>
<feature type="compositionally biased region" description="Polar residues" evidence="5">
    <location>
        <begin position="221"/>
        <end position="232"/>
    </location>
</feature>
<keyword evidence="4" id="KW-0539">Nucleus</keyword>
<dbReference type="Proteomes" id="UP000515123">
    <property type="component" value="Linkage group 3"/>
</dbReference>
<gene>
    <name evidence="8" type="primary">LOC109707332</name>
</gene>
<keyword evidence="4" id="KW-0906">Nuclear pore complex</keyword>
<feature type="region of interest" description="Disordered" evidence="5">
    <location>
        <begin position="1"/>
        <end position="31"/>
    </location>
</feature>
<feature type="region of interest" description="Disordered" evidence="5">
    <location>
        <begin position="334"/>
        <end position="381"/>
    </location>
</feature>
<evidence type="ECO:0000256" key="2">
    <source>
        <dbReference type="ARBA" id="ARBA00022816"/>
    </source>
</evidence>
<feature type="compositionally biased region" description="Polar residues" evidence="5">
    <location>
        <begin position="185"/>
        <end position="206"/>
    </location>
</feature>
<evidence type="ECO:0000256" key="3">
    <source>
        <dbReference type="ARBA" id="ARBA00023010"/>
    </source>
</evidence>
<dbReference type="GO" id="GO:0005643">
    <property type="term" value="C:nuclear pore"/>
    <property type="evidence" value="ECO:0007669"/>
    <property type="project" value="UniProtKB-SubCell"/>
</dbReference>
<accession>A0A6P5EKL1</accession>
<proteinExistence type="predicted"/>
<dbReference type="AlphaFoldDB" id="A0A6P5EKL1"/>
<dbReference type="GeneID" id="109707332"/>
<evidence type="ECO:0000259" key="6">
    <source>
        <dbReference type="SMART" id="SM00160"/>
    </source>
</evidence>
<dbReference type="PANTHER" id="PTHR23138">
    <property type="entry name" value="RAN BINDING PROTEIN"/>
    <property type="match status" value="1"/>
</dbReference>
<dbReference type="OrthoDB" id="185618at2759"/>
<dbReference type="PANTHER" id="PTHR23138:SF141">
    <property type="entry name" value="NUCLEAR PORE COMPLEX PROTEIN NUP50"/>
    <property type="match status" value="1"/>
</dbReference>
<name>A0A6P5EKL1_ANACO</name>
<dbReference type="RefSeq" id="XP_020084096.1">
    <property type="nucleotide sequence ID" value="XM_020228507.1"/>
</dbReference>
<evidence type="ECO:0000313" key="8">
    <source>
        <dbReference type="RefSeq" id="XP_020084096.1"/>
    </source>
</evidence>
<evidence type="ECO:0000256" key="4">
    <source>
        <dbReference type="ARBA" id="ARBA00023132"/>
    </source>
</evidence>
<comment type="subcellular location">
    <subcellularLocation>
        <location evidence="1">Nucleus</location>
        <location evidence="1">Nuclear pore complex</location>
    </subcellularLocation>
</comment>
<keyword evidence="7" id="KW-1185">Reference proteome</keyword>